<name>A0AAD7VQ61_9ASCO</name>
<dbReference type="RefSeq" id="XP_056040674.1">
    <property type="nucleotide sequence ID" value="XM_056189756.1"/>
</dbReference>
<dbReference type="AlphaFoldDB" id="A0AAD7VQ61"/>
<gene>
    <name evidence="1" type="ORF">POJ06DRAFT_278718</name>
</gene>
<dbReference type="GeneID" id="80884922"/>
<reference evidence="1" key="1">
    <citation type="submission" date="2023-03" db="EMBL/GenBank/DDBJ databases">
        <title>Near-Complete genome sequence of Lipomyces tetrasporous NRRL Y-64009, an oleaginous yeast capable of growing on lignocellulosic hydrolysates.</title>
        <authorList>
            <consortium name="Lawrence Berkeley National Laboratory"/>
            <person name="Jagtap S.S."/>
            <person name="Liu J.-J."/>
            <person name="Walukiewicz H.E."/>
            <person name="Pangilinan J."/>
            <person name="Lipzen A."/>
            <person name="Ahrendt S."/>
            <person name="Koriabine M."/>
            <person name="Cobaugh K."/>
            <person name="Salamov A."/>
            <person name="Yoshinaga Y."/>
            <person name="Ng V."/>
            <person name="Daum C."/>
            <person name="Grigoriev I.V."/>
            <person name="Slininger P.J."/>
            <person name="Dien B.S."/>
            <person name="Jin Y.-S."/>
            <person name="Rao C.V."/>
        </authorList>
    </citation>
    <scope>NUCLEOTIDE SEQUENCE</scope>
    <source>
        <strain evidence="1">NRRL Y-64009</strain>
    </source>
</reference>
<dbReference type="Proteomes" id="UP001217417">
    <property type="component" value="Unassembled WGS sequence"/>
</dbReference>
<protein>
    <submittedName>
        <fullName evidence="1">Uncharacterized protein</fullName>
    </submittedName>
</protein>
<accession>A0AAD7VQ61</accession>
<keyword evidence="2" id="KW-1185">Reference proteome</keyword>
<sequence>MRYKRNIPKSLWALPHKCLALPRSPNVEMLPMPATSCRHARQISFAWSPELVTPDKKFTIVPDIVPADTAQCRYKDALSNYAKAFQLLKSNPPEQRLDARMPYSMYLELEKGWSNFKAEMGTVKIREQDVTVITTQSALHEFAASELRKNITVSLEEYFSIHKLEAREGIMDSASTTLTSTRREYFRSSKDPDGSFSYDDDEDGLILRVAIEAGFTENYLGLQRDKDMWIKGLDAKVVVLIFLQESPRFKSPNNRHNDIDIEHIDVELARMRQYMLEARRRNQERGTYGPIEYRNHTWFGNLKQARIEVWRRDL</sequence>
<proteinExistence type="predicted"/>
<organism evidence="1 2">
    <name type="scientific">Lipomyces tetrasporus</name>
    <dbReference type="NCBI Taxonomy" id="54092"/>
    <lineage>
        <taxon>Eukaryota</taxon>
        <taxon>Fungi</taxon>
        <taxon>Dikarya</taxon>
        <taxon>Ascomycota</taxon>
        <taxon>Saccharomycotina</taxon>
        <taxon>Lipomycetes</taxon>
        <taxon>Lipomycetales</taxon>
        <taxon>Lipomycetaceae</taxon>
        <taxon>Lipomyces</taxon>
    </lineage>
</organism>
<comment type="caution">
    <text evidence="1">The sequence shown here is derived from an EMBL/GenBank/DDBJ whole genome shotgun (WGS) entry which is preliminary data.</text>
</comment>
<evidence type="ECO:0000313" key="1">
    <source>
        <dbReference type="EMBL" id="KAJ8097224.1"/>
    </source>
</evidence>
<evidence type="ECO:0000313" key="2">
    <source>
        <dbReference type="Proteomes" id="UP001217417"/>
    </source>
</evidence>
<dbReference type="EMBL" id="JARPMG010000012">
    <property type="protein sequence ID" value="KAJ8097224.1"/>
    <property type="molecule type" value="Genomic_DNA"/>
</dbReference>